<gene>
    <name evidence="5" type="ORF">GH754_16665</name>
</gene>
<dbReference type="Pfam" id="PF00929">
    <property type="entry name" value="RNase_T"/>
    <property type="match status" value="1"/>
</dbReference>
<dbReference type="OrthoDB" id="9804290at2"/>
<name>A0A6G1XAT2_9BACI</name>
<dbReference type="InterPro" id="IPR036397">
    <property type="entry name" value="RNaseH_sf"/>
</dbReference>
<accession>A0A6G1XAT2</accession>
<dbReference type="PANTHER" id="PTHR30231:SF41">
    <property type="entry name" value="DNA POLYMERASE III SUBUNIT EPSILON"/>
    <property type="match status" value="1"/>
</dbReference>
<evidence type="ECO:0000256" key="1">
    <source>
        <dbReference type="ARBA" id="ARBA00022722"/>
    </source>
</evidence>
<dbReference type="Gene3D" id="3.30.420.10">
    <property type="entry name" value="Ribonuclease H-like superfamily/Ribonuclease H"/>
    <property type="match status" value="1"/>
</dbReference>
<organism evidence="5 6">
    <name type="scientific">Salinibacillus xinjiangensis</name>
    <dbReference type="NCBI Taxonomy" id="1229268"/>
    <lineage>
        <taxon>Bacteria</taxon>
        <taxon>Bacillati</taxon>
        <taxon>Bacillota</taxon>
        <taxon>Bacilli</taxon>
        <taxon>Bacillales</taxon>
        <taxon>Bacillaceae</taxon>
        <taxon>Salinibacillus</taxon>
    </lineage>
</organism>
<dbReference type="GO" id="GO:0005829">
    <property type="term" value="C:cytosol"/>
    <property type="evidence" value="ECO:0007669"/>
    <property type="project" value="TreeGrafter"/>
</dbReference>
<dbReference type="SMART" id="SM00479">
    <property type="entry name" value="EXOIII"/>
    <property type="match status" value="1"/>
</dbReference>
<sequence>MVMNQVVQFVKQMSGRLNSNTYTSLSNPQNIAYIRNLQREMKKNDVLNIPFDELNVVVFDIETTGFYPYNGDRILTIGAVRMRGEQILEEETFYSAVYNDEGPSEEIEALTGITQEQLRNAPPIHDVLSEFYQFVKSDILVAHHSSHEKHFMKHASWIAMKTNFQHRIIDTSFLTKIVEPQLNLFTLDEYCNHYGINNQLRHHALYDALATAELWSEGIRGVKKLGYVHLNDVYTHIAMKR</sequence>
<reference evidence="5 6" key="1">
    <citation type="submission" date="2019-11" db="EMBL/GenBank/DDBJ databases">
        <authorList>
            <person name="Li J."/>
        </authorList>
    </citation>
    <scope>NUCLEOTIDE SEQUENCE [LARGE SCALE GENOMIC DNA]</scope>
    <source>
        <strain evidence="5 6">J4</strain>
    </source>
</reference>
<dbReference type="GO" id="GO:0045004">
    <property type="term" value="P:DNA replication proofreading"/>
    <property type="evidence" value="ECO:0007669"/>
    <property type="project" value="TreeGrafter"/>
</dbReference>
<dbReference type="GO" id="GO:0003677">
    <property type="term" value="F:DNA binding"/>
    <property type="evidence" value="ECO:0007669"/>
    <property type="project" value="InterPro"/>
</dbReference>
<dbReference type="RefSeq" id="WP_153729788.1">
    <property type="nucleotide sequence ID" value="NZ_WJNH01000013.1"/>
</dbReference>
<comment type="caution">
    <text evidence="5">The sequence shown here is derived from an EMBL/GenBank/DDBJ whole genome shotgun (WGS) entry which is preliminary data.</text>
</comment>
<keyword evidence="2" id="KW-0378">Hydrolase</keyword>
<dbReference type="SUPFAM" id="SSF53098">
    <property type="entry name" value="Ribonuclease H-like"/>
    <property type="match status" value="1"/>
</dbReference>
<evidence type="ECO:0000313" key="6">
    <source>
        <dbReference type="Proteomes" id="UP000480185"/>
    </source>
</evidence>
<dbReference type="GO" id="GO:0008408">
    <property type="term" value="F:3'-5' exonuclease activity"/>
    <property type="evidence" value="ECO:0007669"/>
    <property type="project" value="TreeGrafter"/>
</dbReference>
<keyword evidence="1" id="KW-0540">Nuclease</keyword>
<evidence type="ECO:0000256" key="2">
    <source>
        <dbReference type="ARBA" id="ARBA00022801"/>
    </source>
</evidence>
<dbReference type="NCBIfam" id="TIGR00573">
    <property type="entry name" value="dnaq"/>
    <property type="match status" value="1"/>
</dbReference>
<evidence type="ECO:0000256" key="3">
    <source>
        <dbReference type="ARBA" id="ARBA00022839"/>
    </source>
</evidence>
<dbReference type="GO" id="GO:0003887">
    <property type="term" value="F:DNA-directed DNA polymerase activity"/>
    <property type="evidence" value="ECO:0007669"/>
    <property type="project" value="InterPro"/>
</dbReference>
<dbReference type="InterPro" id="IPR006054">
    <property type="entry name" value="DnaQ"/>
</dbReference>
<dbReference type="FunFam" id="3.30.420.10:FF:000045">
    <property type="entry name" value="3'-5' exonuclease DinG"/>
    <property type="match status" value="1"/>
</dbReference>
<proteinExistence type="predicted"/>
<dbReference type="EMBL" id="WJNH01000013">
    <property type="protein sequence ID" value="MRG87898.1"/>
    <property type="molecule type" value="Genomic_DNA"/>
</dbReference>
<dbReference type="InterPro" id="IPR013520">
    <property type="entry name" value="Ribonucl_H"/>
</dbReference>
<dbReference type="NCBIfam" id="NF005836">
    <property type="entry name" value="PRK07740.1"/>
    <property type="match status" value="1"/>
</dbReference>
<dbReference type="CDD" id="cd06127">
    <property type="entry name" value="DEDDh"/>
    <property type="match status" value="1"/>
</dbReference>
<dbReference type="PANTHER" id="PTHR30231">
    <property type="entry name" value="DNA POLYMERASE III SUBUNIT EPSILON"/>
    <property type="match status" value="1"/>
</dbReference>
<keyword evidence="6" id="KW-1185">Reference proteome</keyword>
<evidence type="ECO:0000313" key="5">
    <source>
        <dbReference type="EMBL" id="MRG87898.1"/>
    </source>
</evidence>
<dbReference type="Proteomes" id="UP000480185">
    <property type="component" value="Unassembled WGS sequence"/>
</dbReference>
<dbReference type="AlphaFoldDB" id="A0A6G1XAT2"/>
<protein>
    <submittedName>
        <fullName evidence="5">3'-5' exonuclease</fullName>
    </submittedName>
</protein>
<keyword evidence="3 5" id="KW-0269">Exonuclease</keyword>
<dbReference type="InterPro" id="IPR012337">
    <property type="entry name" value="RNaseH-like_sf"/>
</dbReference>
<evidence type="ECO:0000259" key="4">
    <source>
        <dbReference type="SMART" id="SM00479"/>
    </source>
</evidence>
<feature type="domain" description="Exonuclease" evidence="4">
    <location>
        <begin position="55"/>
        <end position="224"/>
    </location>
</feature>